<gene>
    <name evidence="2" type="ORF">HCN44_005515</name>
</gene>
<evidence type="ECO:0000256" key="1">
    <source>
        <dbReference type="SAM" id="SignalP"/>
    </source>
</evidence>
<feature type="signal peptide" evidence="1">
    <location>
        <begin position="1"/>
        <end position="20"/>
    </location>
</feature>
<name>A0A834Y4Y3_APHGI</name>
<organism evidence="2 3">
    <name type="scientific">Aphidius gifuensis</name>
    <name type="common">Parasitoid wasp</name>
    <dbReference type="NCBI Taxonomy" id="684658"/>
    <lineage>
        <taxon>Eukaryota</taxon>
        <taxon>Metazoa</taxon>
        <taxon>Ecdysozoa</taxon>
        <taxon>Arthropoda</taxon>
        <taxon>Hexapoda</taxon>
        <taxon>Insecta</taxon>
        <taxon>Pterygota</taxon>
        <taxon>Neoptera</taxon>
        <taxon>Endopterygota</taxon>
        <taxon>Hymenoptera</taxon>
        <taxon>Apocrita</taxon>
        <taxon>Ichneumonoidea</taxon>
        <taxon>Braconidae</taxon>
        <taxon>Aphidiinae</taxon>
        <taxon>Aphidius</taxon>
    </lineage>
</organism>
<keyword evidence="1" id="KW-0732">Signal</keyword>
<evidence type="ECO:0000313" key="3">
    <source>
        <dbReference type="Proteomes" id="UP000639338"/>
    </source>
</evidence>
<reference evidence="2 3" key="1">
    <citation type="submission" date="2020-08" db="EMBL/GenBank/DDBJ databases">
        <title>Aphidius gifuensis genome sequencing and assembly.</title>
        <authorList>
            <person name="Du Z."/>
        </authorList>
    </citation>
    <scope>NUCLEOTIDE SEQUENCE [LARGE SCALE GENOMIC DNA]</scope>
    <source>
        <strain evidence="2">YNYX2018</strain>
        <tissue evidence="2">Adults</tissue>
    </source>
</reference>
<evidence type="ECO:0008006" key="4">
    <source>
        <dbReference type="Google" id="ProtNLM"/>
    </source>
</evidence>
<evidence type="ECO:0000313" key="2">
    <source>
        <dbReference type="EMBL" id="KAF7997238.1"/>
    </source>
</evidence>
<accession>A0A834Y4Y3</accession>
<sequence>MKNWIFFILSIALFAQATFGARYNLLENLSKSEDEFNKAVEKYSKDLNNFHSKAVDLLDSKYKNYIRNLVNAYTNEMGNIDSSVLLSMAGPKTKNKCNSTASNIDDDIYFKTKIGIEKCLSYSKELFVYDMSAARSLESYLPEIKNELQNCQRMTTLEWKQCLNIKFRHLRSTIQYAYILDNSTDVIRSLEKQYDECSMSHYVKFTETITSSSRDLQSCLTPPEDITLLKQYRQ</sequence>
<dbReference type="AlphaFoldDB" id="A0A834Y4Y3"/>
<dbReference type="Proteomes" id="UP000639338">
    <property type="component" value="Unassembled WGS sequence"/>
</dbReference>
<proteinExistence type="predicted"/>
<comment type="caution">
    <text evidence="2">The sequence shown here is derived from an EMBL/GenBank/DDBJ whole genome shotgun (WGS) entry which is preliminary data.</text>
</comment>
<feature type="chain" id="PRO_5032959607" description="Venom protein" evidence="1">
    <location>
        <begin position="21"/>
        <end position="234"/>
    </location>
</feature>
<dbReference type="EMBL" id="JACMRX010000001">
    <property type="protein sequence ID" value="KAF7997238.1"/>
    <property type="molecule type" value="Genomic_DNA"/>
</dbReference>
<protein>
    <recommendedName>
        <fullName evidence="4">Venom protein</fullName>
    </recommendedName>
</protein>
<keyword evidence="3" id="KW-1185">Reference proteome</keyword>